<feature type="region of interest" description="Disordered" evidence="1">
    <location>
        <begin position="68"/>
        <end position="108"/>
    </location>
</feature>
<protein>
    <submittedName>
        <fullName evidence="2">Uncharacterized protein</fullName>
    </submittedName>
</protein>
<dbReference type="Proteomes" id="UP001521184">
    <property type="component" value="Unassembled WGS sequence"/>
</dbReference>
<accession>A0ABR3TIH2</accession>
<feature type="region of interest" description="Disordered" evidence="1">
    <location>
        <begin position="1"/>
        <end position="26"/>
    </location>
</feature>
<keyword evidence="3" id="KW-1185">Reference proteome</keyword>
<evidence type="ECO:0000313" key="2">
    <source>
        <dbReference type="EMBL" id="KAL1639314.1"/>
    </source>
</evidence>
<evidence type="ECO:0000256" key="1">
    <source>
        <dbReference type="SAM" id="MobiDB-lite"/>
    </source>
</evidence>
<name>A0ABR3TIH2_9PEZI</name>
<sequence length="207" mass="22038">MKLSSFKQPVSDAPLPPRTPSPIVRFVEPLTPTCPTAYKDGPLFPNSSASGLVEALQNYGWSVSNAHAGKRASSERVPSVSVKAERAPPSSRQTNGHGSRSSSHGSPIDALADIASSMAPTTATAKATTMDTTMATDAMSAPLNARAQRSRLLSNTTKLQPGQSRVTLTLLLLLLSGLTTSNNLQEMDMQHTQIESPIPRSRRTTMK</sequence>
<feature type="compositionally biased region" description="Low complexity" evidence="1">
    <location>
        <begin position="96"/>
        <end position="106"/>
    </location>
</feature>
<organism evidence="2 3">
    <name type="scientific">Diplodia intermedia</name>
    <dbReference type="NCBI Taxonomy" id="856260"/>
    <lineage>
        <taxon>Eukaryota</taxon>
        <taxon>Fungi</taxon>
        <taxon>Dikarya</taxon>
        <taxon>Ascomycota</taxon>
        <taxon>Pezizomycotina</taxon>
        <taxon>Dothideomycetes</taxon>
        <taxon>Dothideomycetes incertae sedis</taxon>
        <taxon>Botryosphaeriales</taxon>
        <taxon>Botryosphaeriaceae</taxon>
        <taxon>Diplodia</taxon>
    </lineage>
</organism>
<gene>
    <name evidence="2" type="ORF">SLS58_008027</name>
</gene>
<reference evidence="2 3" key="1">
    <citation type="journal article" date="2023" name="Plant Dis.">
        <title>First Report of Diplodia intermedia Causing Canker and Dieback Diseases on Apple Trees in Canada.</title>
        <authorList>
            <person name="Ellouze W."/>
            <person name="Ilyukhin E."/>
            <person name="Sulman M."/>
            <person name="Ali S."/>
        </authorList>
    </citation>
    <scope>NUCLEOTIDE SEQUENCE [LARGE SCALE GENOMIC DNA]</scope>
    <source>
        <strain evidence="2 3">M45-28</strain>
    </source>
</reference>
<dbReference type="EMBL" id="JAKEKT020000065">
    <property type="protein sequence ID" value="KAL1639314.1"/>
    <property type="molecule type" value="Genomic_DNA"/>
</dbReference>
<comment type="caution">
    <text evidence="2">The sequence shown here is derived from an EMBL/GenBank/DDBJ whole genome shotgun (WGS) entry which is preliminary data.</text>
</comment>
<evidence type="ECO:0000313" key="3">
    <source>
        <dbReference type="Proteomes" id="UP001521184"/>
    </source>
</evidence>
<proteinExistence type="predicted"/>